<comment type="caution">
    <text evidence="1">The sequence shown here is derived from an EMBL/GenBank/DDBJ whole genome shotgun (WGS) entry which is preliminary data.</text>
</comment>
<reference evidence="2" key="1">
    <citation type="journal article" date="2023" name="Nat. Plants">
        <title>Single-cell RNA sequencing provides a high-resolution roadmap for understanding the multicellular compartmentation of specialized metabolism.</title>
        <authorList>
            <person name="Sun S."/>
            <person name="Shen X."/>
            <person name="Li Y."/>
            <person name="Li Y."/>
            <person name="Wang S."/>
            <person name="Li R."/>
            <person name="Zhang H."/>
            <person name="Shen G."/>
            <person name="Guo B."/>
            <person name="Wei J."/>
            <person name="Xu J."/>
            <person name="St-Pierre B."/>
            <person name="Chen S."/>
            <person name="Sun C."/>
        </authorList>
    </citation>
    <scope>NUCLEOTIDE SEQUENCE [LARGE SCALE GENOMIC DNA]</scope>
</reference>
<evidence type="ECO:0000313" key="1">
    <source>
        <dbReference type="EMBL" id="KAI5661653.1"/>
    </source>
</evidence>
<dbReference type="Proteomes" id="UP001060085">
    <property type="component" value="Linkage Group LG05"/>
</dbReference>
<accession>A0ACC0ANZ3</accession>
<protein>
    <submittedName>
        <fullName evidence="1">Uncharacterized protein</fullName>
    </submittedName>
</protein>
<organism evidence="1 2">
    <name type="scientific">Catharanthus roseus</name>
    <name type="common">Madagascar periwinkle</name>
    <name type="synonym">Vinca rosea</name>
    <dbReference type="NCBI Taxonomy" id="4058"/>
    <lineage>
        <taxon>Eukaryota</taxon>
        <taxon>Viridiplantae</taxon>
        <taxon>Streptophyta</taxon>
        <taxon>Embryophyta</taxon>
        <taxon>Tracheophyta</taxon>
        <taxon>Spermatophyta</taxon>
        <taxon>Magnoliopsida</taxon>
        <taxon>eudicotyledons</taxon>
        <taxon>Gunneridae</taxon>
        <taxon>Pentapetalae</taxon>
        <taxon>asterids</taxon>
        <taxon>lamiids</taxon>
        <taxon>Gentianales</taxon>
        <taxon>Apocynaceae</taxon>
        <taxon>Rauvolfioideae</taxon>
        <taxon>Vinceae</taxon>
        <taxon>Catharanthinae</taxon>
        <taxon>Catharanthus</taxon>
    </lineage>
</organism>
<evidence type="ECO:0000313" key="2">
    <source>
        <dbReference type="Proteomes" id="UP001060085"/>
    </source>
</evidence>
<keyword evidence="2" id="KW-1185">Reference proteome</keyword>
<name>A0ACC0ANZ3_CATRO</name>
<dbReference type="EMBL" id="CM044705">
    <property type="protein sequence ID" value="KAI5661653.1"/>
    <property type="molecule type" value="Genomic_DNA"/>
</dbReference>
<gene>
    <name evidence="1" type="ORF">M9H77_20976</name>
</gene>
<proteinExistence type="predicted"/>
<sequence>MDRQESILGQRRGFHNLNNLTLRQTMREKDNSRHVNYGVRDDLSQTVKKVSNIWEPKVGEDLELEEEEIEAAWVGYPLEEKTMKENENGQKQSKNVKNGAVSSDKADLPHEDFLELKKENNLEQSIEGTSPFKGGANSITRDEQEIVELLQGPVTRAMPRRMEEEHRGKIAIFEKVIQDLAWQVIGEQRAFRGNMTLLFSKLQVKEAKGSSLEELDASKSKKKEGLDLNVGGRIHPTFYSKVLFAEENIAKDLLPTPLNTILNILNENLSEEPKALEMHWGLEIIKNGITTLVAISISGLLHPTTCGRSSALQLHFGQKPTLDGKLYTIGTRMLSTLPRMRMRKRISLSPWTYRIKVLKSSISYCEASSTTSSVMPVMMADVSSVEEQLANLTKLVEGLAKHCQQQNMTFAQLLN</sequence>